<evidence type="ECO:0000313" key="2">
    <source>
        <dbReference type="Proteomes" id="UP000029228"/>
    </source>
</evidence>
<dbReference type="OrthoDB" id="5449776at2"/>
<reference evidence="1 2" key="2">
    <citation type="submission" date="2014-09" db="EMBL/GenBank/DDBJ databases">
        <authorList>
            <consortium name="NBRP consortium"/>
            <person name="Sawabe T."/>
            <person name="Meirelles P."/>
            <person name="Nakanishi M."/>
            <person name="Sayaka M."/>
            <person name="Hattori M."/>
            <person name="Ohkuma M."/>
        </authorList>
    </citation>
    <scope>NUCLEOTIDE SEQUENCE [LARGE SCALE GENOMIC DNA]</scope>
    <source>
        <strain evidence="2">JCM19235</strain>
    </source>
</reference>
<dbReference type="EMBL" id="BBMR01000003">
    <property type="protein sequence ID" value="GAL18521.1"/>
    <property type="molecule type" value="Genomic_DNA"/>
</dbReference>
<dbReference type="NCBIfam" id="TIGR01537">
    <property type="entry name" value="portal_HK97"/>
    <property type="match status" value="1"/>
</dbReference>
<gene>
    <name evidence="1" type="ORF">JCM19235_1944</name>
</gene>
<accession>A0A090RTD8</accession>
<dbReference type="Pfam" id="PF04860">
    <property type="entry name" value="Phage_portal"/>
    <property type="match status" value="1"/>
</dbReference>
<dbReference type="Proteomes" id="UP000029228">
    <property type="component" value="Unassembled WGS sequence"/>
</dbReference>
<dbReference type="STRING" id="990268.JCM19235_1944"/>
<evidence type="ECO:0000313" key="1">
    <source>
        <dbReference type="EMBL" id="GAL18521.1"/>
    </source>
</evidence>
<keyword evidence="2" id="KW-1185">Reference proteome</keyword>
<comment type="caution">
    <text evidence="1">The sequence shown here is derived from an EMBL/GenBank/DDBJ whole genome shotgun (WGS) entry which is preliminary data.</text>
</comment>
<dbReference type="InterPro" id="IPR006944">
    <property type="entry name" value="Phage/GTA_portal"/>
</dbReference>
<dbReference type="InterPro" id="IPR006427">
    <property type="entry name" value="Portal_HK97"/>
</dbReference>
<protein>
    <submittedName>
        <fullName evidence="1">Phage portal protein</fullName>
    </submittedName>
</protein>
<sequence>MLIHGNGYARVTRNGRGQIVSLWSLPAIQMTPYLDQDTTLRYLYKEPKPLGVQYDTVLNDSEVLHIRDMGNGLVGMSRIAYAASSFGIGSAQDDYTKGFFTGGGNPRSVVETDQLLTPEQREIFKTNLGSQMADTETRGGTVLLEAGFKYKQTQLSMSDMQTLAARKYQVEDIARWFGVPLMLMGMSETAKDRTDGVESAIRGWLMTDLGPLMTKIENALTVQLLTPAERRRFKVRFDITQILKHDVTTLMNIAEKGRRNGIMSINECRDMIHLPRKDGAQYDELAQQAQMVNVGANEDPANEK</sequence>
<reference evidence="1 2" key="1">
    <citation type="submission" date="2014-09" db="EMBL/GenBank/DDBJ databases">
        <title>Vibrio maritimus JCM 19235. (C45) whole genome shotgun sequence.</title>
        <authorList>
            <person name="Sawabe T."/>
            <person name="Meirelles P."/>
            <person name="Nakanishi M."/>
            <person name="Sayaka M."/>
            <person name="Hattori M."/>
            <person name="Ohkuma M."/>
        </authorList>
    </citation>
    <scope>NUCLEOTIDE SEQUENCE [LARGE SCALE GENOMIC DNA]</scope>
    <source>
        <strain evidence="2">JCM19235</strain>
    </source>
</reference>
<organism evidence="1 2">
    <name type="scientific">Vibrio maritimus</name>
    <dbReference type="NCBI Taxonomy" id="990268"/>
    <lineage>
        <taxon>Bacteria</taxon>
        <taxon>Pseudomonadati</taxon>
        <taxon>Pseudomonadota</taxon>
        <taxon>Gammaproteobacteria</taxon>
        <taxon>Vibrionales</taxon>
        <taxon>Vibrionaceae</taxon>
        <taxon>Vibrio</taxon>
    </lineage>
</organism>
<proteinExistence type="predicted"/>
<dbReference type="AlphaFoldDB" id="A0A090RTD8"/>
<name>A0A090RTD8_9VIBR</name>